<gene>
    <name evidence="1" type="ORF">METZ01_LOCUS228899</name>
</gene>
<name>A0A382GMN2_9ZZZZ</name>
<dbReference type="EMBL" id="UINC01056246">
    <property type="protein sequence ID" value="SVB76045.1"/>
    <property type="molecule type" value="Genomic_DNA"/>
</dbReference>
<feature type="non-terminal residue" evidence="1">
    <location>
        <position position="1"/>
    </location>
</feature>
<reference evidence="1" key="1">
    <citation type="submission" date="2018-05" db="EMBL/GenBank/DDBJ databases">
        <authorList>
            <person name="Lanie J.A."/>
            <person name="Ng W.-L."/>
            <person name="Kazmierczak K.M."/>
            <person name="Andrzejewski T.M."/>
            <person name="Davidsen T.M."/>
            <person name="Wayne K.J."/>
            <person name="Tettelin H."/>
            <person name="Glass J.I."/>
            <person name="Rusch D."/>
            <person name="Podicherti R."/>
            <person name="Tsui H.-C.T."/>
            <person name="Winkler M.E."/>
        </authorList>
    </citation>
    <scope>NUCLEOTIDE SEQUENCE</scope>
</reference>
<proteinExistence type="predicted"/>
<evidence type="ECO:0000313" key="1">
    <source>
        <dbReference type="EMBL" id="SVB76045.1"/>
    </source>
</evidence>
<protein>
    <submittedName>
        <fullName evidence="1">Uncharacterized protein</fullName>
    </submittedName>
</protein>
<accession>A0A382GMN2</accession>
<organism evidence="1">
    <name type="scientific">marine metagenome</name>
    <dbReference type="NCBI Taxonomy" id="408172"/>
    <lineage>
        <taxon>unclassified sequences</taxon>
        <taxon>metagenomes</taxon>
        <taxon>ecological metagenomes</taxon>
    </lineage>
</organism>
<dbReference type="AlphaFoldDB" id="A0A382GMN2"/>
<sequence>VCEEKPRVAKGETGSLDKIFQDLKLAFNKDEFVSILYTVMGSEKYKLENVFNILFGGEGKVFSNQKQHEAFYKYLRKLLKKICVDLKNPESKVISTLRDQTVSIKLSLIEILRFLEKNEVGLKDLPQDLLDKIYDLDHFCRETLSCLSDRSVIPNLKFVHDARFAIKIILPHVAYLEDEIYSQLGFY</sequence>